<dbReference type="PROSITE" id="PS50932">
    <property type="entry name" value="HTH_LACI_2"/>
    <property type="match status" value="1"/>
</dbReference>
<dbReference type="InterPro" id="IPR046335">
    <property type="entry name" value="LacI/GalR-like_sensor"/>
</dbReference>
<dbReference type="SUPFAM" id="SSF53822">
    <property type="entry name" value="Periplasmic binding protein-like I"/>
    <property type="match status" value="1"/>
</dbReference>
<keyword evidence="7" id="KW-1185">Reference proteome</keyword>
<feature type="domain" description="HTH lacI-type" evidence="5">
    <location>
        <begin position="1"/>
        <end position="55"/>
    </location>
</feature>
<evidence type="ECO:0000256" key="1">
    <source>
        <dbReference type="ARBA" id="ARBA00022491"/>
    </source>
</evidence>
<dbReference type="Gene3D" id="3.40.50.2300">
    <property type="match status" value="2"/>
</dbReference>
<dbReference type="SUPFAM" id="SSF47413">
    <property type="entry name" value="lambda repressor-like DNA-binding domains"/>
    <property type="match status" value="1"/>
</dbReference>
<accession>K0J7Z9</accession>
<dbReference type="GO" id="GO:0000976">
    <property type="term" value="F:transcription cis-regulatory region binding"/>
    <property type="evidence" value="ECO:0007669"/>
    <property type="project" value="TreeGrafter"/>
</dbReference>
<dbReference type="Gene3D" id="1.10.260.40">
    <property type="entry name" value="lambda repressor-like DNA-binding domains"/>
    <property type="match status" value="1"/>
</dbReference>
<dbReference type="InterPro" id="IPR028082">
    <property type="entry name" value="Peripla_BP_I"/>
</dbReference>
<dbReference type="PATRIC" id="fig|698758.3.peg.2126"/>
<dbReference type="CDD" id="cd01392">
    <property type="entry name" value="HTH_LacI"/>
    <property type="match status" value="1"/>
</dbReference>
<name>K0J7Z9_AMPXN</name>
<dbReference type="GO" id="GO:0003700">
    <property type="term" value="F:DNA-binding transcription factor activity"/>
    <property type="evidence" value="ECO:0007669"/>
    <property type="project" value="TreeGrafter"/>
</dbReference>
<dbReference type="eggNOG" id="COG1609">
    <property type="taxonomic scope" value="Bacteria"/>
</dbReference>
<reference evidence="6 7" key="1">
    <citation type="submission" date="2011-01" db="EMBL/GenBank/DDBJ databases">
        <title>Whole genome sequence of Amphibacillus xylinus NBRC 15112.</title>
        <authorList>
            <person name="Nakazawa H."/>
            <person name="Katano Y."/>
            <person name="Nakamura S."/>
            <person name="Sasagawa M."/>
            <person name="Fukada J."/>
            <person name="Arai T."/>
            <person name="Sasakura N."/>
            <person name="Mochizuki D."/>
            <person name="Hosoyama A."/>
            <person name="Harada K."/>
            <person name="Horikawa H."/>
            <person name="Kato Y."/>
            <person name="Harada T."/>
            <person name="Sasaki K."/>
            <person name="Sekiguchi M."/>
            <person name="Hodoyama M."/>
            <person name="Nishiko R."/>
            <person name="Narita H."/>
            <person name="Hanamaki A."/>
            <person name="Hata C."/>
            <person name="Konno Y."/>
            <person name="Niimura Y."/>
            <person name="Yamazaki S."/>
            <person name="Fujita N."/>
        </authorList>
    </citation>
    <scope>NUCLEOTIDE SEQUENCE [LARGE SCALE GENOMIC DNA]</scope>
    <source>
        <strain evidence="7">ATCC 51415 / DSM 6626 / JCM 7361 / LMG 17667 / NBRC 15112 / Ep01</strain>
    </source>
</reference>
<evidence type="ECO:0000256" key="2">
    <source>
        <dbReference type="ARBA" id="ARBA00023015"/>
    </source>
</evidence>
<dbReference type="CDD" id="cd06267">
    <property type="entry name" value="PBP1_LacI_sugar_binding-like"/>
    <property type="match status" value="1"/>
</dbReference>
<dbReference type="STRING" id="698758.AXY_21160"/>
<proteinExistence type="predicted"/>
<dbReference type="PANTHER" id="PTHR30146">
    <property type="entry name" value="LACI-RELATED TRANSCRIPTIONAL REPRESSOR"/>
    <property type="match status" value="1"/>
</dbReference>
<dbReference type="AlphaFoldDB" id="K0J7Z9"/>
<keyword evidence="3" id="KW-0238">DNA-binding</keyword>
<evidence type="ECO:0000256" key="4">
    <source>
        <dbReference type="ARBA" id="ARBA00023163"/>
    </source>
</evidence>
<dbReference type="InterPro" id="IPR010982">
    <property type="entry name" value="Lambda_DNA-bd_dom_sf"/>
</dbReference>
<dbReference type="Pfam" id="PF13377">
    <property type="entry name" value="Peripla_BP_3"/>
    <property type="match status" value="1"/>
</dbReference>
<evidence type="ECO:0000256" key="3">
    <source>
        <dbReference type="ARBA" id="ARBA00023125"/>
    </source>
</evidence>
<sequence length="339" mass="37637">MTIYDLARKTGYSITTVSRALNNNPGVSEKTKKLIIEEANRIGYYPNSIARSLTMKKSFTLGVIFTEDLGLGMKHPFFSAVIEGFKERAEKFGFDLVFLNRYIGNEKKSYIDHAYYRGVDGVIIVCSDFDDPEVLKLIESDLPNVVLDVYSHKTNVIYSNNLYGSELVIEHLYSLGHRKIAHIAETAGSFAGKERIKGYKLALDKYGIPINESYIESGSHFSYESGYTAMKKLLSLDDIPTAVFASSDTVAVGAIKAIRDAGLSVPDDISIVGFDDIELAQHITPALTTVCQNKELMGRRAADVLINQINQKDDEYTGEYTAVVLPVELIVRESTKSIN</sequence>
<evidence type="ECO:0000313" key="6">
    <source>
        <dbReference type="EMBL" id="BAM48248.1"/>
    </source>
</evidence>
<keyword evidence="1" id="KW-0678">Repressor</keyword>
<dbReference type="Proteomes" id="UP000006294">
    <property type="component" value="Chromosome"/>
</dbReference>
<dbReference type="Pfam" id="PF00356">
    <property type="entry name" value="LacI"/>
    <property type="match status" value="1"/>
</dbReference>
<dbReference type="PANTHER" id="PTHR30146:SF148">
    <property type="entry name" value="HTH-TYPE TRANSCRIPTIONAL REPRESSOR PURR-RELATED"/>
    <property type="match status" value="1"/>
</dbReference>
<dbReference type="HOGENOM" id="CLU_037628_6_2_9"/>
<gene>
    <name evidence="6" type="ordered locus">AXY_21160</name>
</gene>
<evidence type="ECO:0000259" key="5">
    <source>
        <dbReference type="PROSITE" id="PS50932"/>
    </source>
</evidence>
<dbReference type="KEGG" id="axl:AXY_21160"/>
<keyword evidence="4" id="KW-0804">Transcription</keyword>
<dbReference type="InterPro" id="IPR000843">
    <property type="entry name" value="HTH_LacI"/>
</dbReference>
<keyword evidence="2" id="KW-0805">Transcription regulation</keyword>
<dbReference type="SMART" id="SM00354">
    <property type="entry name" value="HTH_LACI"/>
    <property type="match status" value="1"/>
</dbReference>
<organism evidence="6 7">
    <name type="scientific">Amphibacillus xylanus (strain ATCC 51415 / DSM 6626 / JCM 7361 / LMG 17667 / NBRC 15112 / Ep01)</name>
    <dbReference type="NCBI Taxonomy" id="698758"/>
    <lineage>
        <taxon>Bacteria</taxon>
        <taxon>Bacillati</taxon>
        <taxon>Bacillota</taxon>
        <taxon>Bacilli</taxon>
        <taxon>Bacillales</taxon>
        <taxon>Bacillaceae</taxon>
        <taxon>Amphibacillus</taxon>
    </lineage>
</organism>
<dbReference type="EMBL" id="AP012050">
    <property type="protein sequence ID" value="BAM48248.1"/>
    <property type="molecule type" value="Genomic_DNA"/>
</dbReference>
<protein>
    <submittedName>
        <fullName evidence="6">LacI family transcriptional regulator</fullName>
    </submittedName>
</protein>
<evidence type="ECO:0000313" key="7">
    <source>
        <dbReference type="Proteomes" id="UP000006294"/>
    </source>
</evidence>